<proteinExistence type="predicted"/>
<dbReference type="Proteomes" id="UP001431776">
    <property type="component" value="Unassembled WGS sequence"/>
</dbReference>
<comment type="caution">
    <text evidence="2">The sequence shown here is derived from an EMBL/GenBank/DDBJ whole genome shotgun (WGS) entry which is preliminary data.</text>
</comment>
<dbReference type="EMBL" id="JASCXX010000001">
    <property type="protein sequence ID" value="MDI6447617.1"/>
    <property type="molecule type" value="Genomic_DNA"/>
</dbReference>
<dbReference type="PANTHER" id="PTHR30217:SF10">
    <property type="entry name" value="23S RRNA 5-HYDROXYCYTIDINE C2501 SYNTHASE"/>
    <property type="match status" value="1"/>
</dbReference>
<dbReference type="InterPro" id="IPR051454">
    <property type="entry name" value="RNA/ubiquinone_mod_enzymes"/>
</dbReference>
<dbReference type="PROSITE" id="PS01276">
    <property type="entry name" value="PEPTIDASE_U32"/>
    <property type="match status" value="1"/>
</dbReference>
<accession>A0AAW6TQY5</accession>
<evidence type="ECO:0000259" key="1">
    <source>
        <dbReference type="Pfam" id="PF12392"/>
    </source>
</evidence>
<dbReference type="PANTHER" id="PTHR30217">
    <property type="entry name" value="PEPTIDASE U32 FAMILY"/>
    <property type="match status" value="1"/>
</dbReference>
<organism evidence="2 3">
    <name type="scientific">Anaerobaca lacustris</name>
    <dbReference type="NCBI Taxonomy" id="3044600"/>
    <lineage>
        <taxon>Bacteria</taxon>
        <taxon>Pseudomonadati</taxon>
        <taxon>Planctomycetota</taxon>
        <taxon>Phycisphaerae</taxon>
        <taxon>Sedimentisphaerales</taxon>
        <taxon>Anaerobacaceae</taxon>
        <taxon>Anaerobaca</taxon>
    </lineage>
</organism>
<name>A0AAW6TQY5_9BACT</name>
<feature type="domain" description="Peptidase U32 collagenase" evidence="1">
    <location>
        <begin position="379"/>
        <end position="492"/>
    </location>
</feature>
<dbReference type="AlphaFoldDB" id="A0AAW6TQY5"/>
<keyword evidence="3" id="KW-1185">Reference proteome</keyword>
<dbReference type="Pfam" id="PF01136">
    <property type="entry name" value="Peptidase_U32"/>
    <property type="match status" value="1"/>
</dbReference>
<dbReference type="InterPro" id="IPR001539">
    <property type="entry name" value="Peptidase_U32"/>
</dbReference>
<evidence type="ECO:0000313" key="3">
    <source>
        <dbReference type="Proteomes" id="UP001431776"/>
    </source>
</evidence>
<gene>
    <name evidence="2" type="ORF">QJ522_01070</name>
</gene>
<dbReference type="RefSeq" id="WP_349243027.1">
    <property type="nucleotide sequence ID" value="NZ_JASCXX010000001.1"/>
</dbReference>
<dbReference type="InterPro" id="IPR020988">
    <property type="entry name" value="Pept_U32_collagenase"/>
</dbReference>
<dbReference type="Pfam" id="PF12392">
    <property type="entry name" value="DUF3656"/>
    <property type="match status" value="1"/>
</dbReference>
<sequence>MSAGIELLAPARDASVAIAAIRCGADAVYVGAPQFSAREAASNTISAIQQIIDFARPYYVRVYVALNTLLSDDELARAEKMIGQLHRIGIDGLIVQDVGLLELDLPPVPLIASTQMHNATIEKVQFLEAVGFSRVILARELTLEQIREIRRQTTIELECFIHGALCVGVSGRCCMSYAIGGRSGNRGQCAQPCRRRYSLKDRHGRTLAEDRHLLSLKDLNLSGHLAALIDAGITSFKIEGRLKDAPYVANTVGFYRRRLDALLAEKGLRRTSAGLSELAFEPDPARTFNRGFTDYGLAGCRSHVASMDSPKSMGEFVGTVAGVEKSCFLLDGDHDLHNGDGICFFDTQRQLAGTLVNRVEGRRVYPQKMHGIRAGRRIHRNYDRLFCAKLTDKAAERRIEVTMHLYETPEGLALSGRDEDGNEATVAIVTATQPARNEEAARKTITTQLTKLGNTLFVCRDLRMEIKNVCFLPVSQLNAARRELIARLMGARESSRPRPTGAIRKNSVAYPEKHLTYLGNVLNRKAEAFYRRHGVETIEPAAESGLDLSGRIVLTTKYCVCLELELCTGPRSGAAAEPLILEDEDGRAFEVRFRCGPCGMEILAP</sequence>
<reference evidence="2" key="1">
    <citation type="submission" date="2023-05" db="EMBL/GenBank/DDBJ databases">
        <title>Anaerotaeda fermentans gen. nov., sp. nov., a novel anaerobic planctomycete of the new family within the order Sedimentisphaerales isolated from Taman Peninsula, Russia.</title>
        <authorList>
            <person name="Khomyakova M.A."/>
            <person name="Merkel A.Y."/>
            <person name="Slobodkin A.I."/>
        </authorList>
    </citation>
    <scope>NUCLEOTIDE SEQUENCE</scope>
    <source>
        <strain evidence="2">M17dextr</strain>
    </source>
</reference>
<protein>
    <submittedName>
        <fullName evidence="2">U32 family peptidase</fullName>
    </submittedName>
</protein>
<evidence type="ECO:0000313" key="2">
    <source>
        <dbReference type="EMBL" id="MDI6447617.1"/>
    </source>
</evidence>